<comment type="similarity">
    <text evidence="1">Belongs to the multi antimicrobial extrusion (MATE) (TC 2.A.66.1) family.</text>
</comment>
<feature type="transmembrane region" description="Helical" evidence="3">
    <location>
        <begin position="346"/>
        <end position="363"/>
    </location>
</feature>
<dbReference type="AlphaFoldDB" id="A0A9W7A6T0"/>
<feature type="transmembrane region" description="Helical" evidence="3">
    <location>
        <begin position="96"/>
        <end position="118"/>
    </location>
</feature>
<comment type="caution">
    <text evidence="4">The sequence shown here is derived from an EMBL/GenBank/DDBJ whole genome shotgun (WGS) entry which is preliminary data.</text>
</comment>
<feature type="transmembrane region" description="Helical" evidence="3">
    <location>
        <begin position="138"/>
        <end position="159"/>
    </location>
</feature>
<keyword evidence="5" id="KW-1185">Reference proteome</keyword>
<keyword evidence="3" id="KW-0812">Transmembrane</keyword>
<feature type="region of interest" description="Disordered" evidence="2">
    <location>
        <begin position="476"/>
        <end position="505"/>
    </location>
</feature>
<dbReference type="EMBL" id="BRXW01000516">
    <property type="protein sequence ID" value="GMH62380.1"/>
    <property type="molecule type" value="Genomic_DNA"/>
</dbReference>
<proteinExistence type="inferred from homology"/>
<feature type="transmembrane region" description="Helical" evidence="3">
    <location>
        <begin position="171"/>
        <end position="194"/>
    </location>
</feature>
<feature type="transmembrane region" description="Helical" evidence="3">
    <location>
        <begin position="214"/>
        <end position="235"/>
    </location>
</feature>
<sequence>MPATIDGDEPLSLWLLLRKITTLSLPTVLLQITSLLPFPLTTLHLGLHHPPLLPPYALSNLTGNIIGVMLIVGSLTSLDTLLPVYYKSKPEKMGLIILRSVVITMTIVLPSLLIILVSTKTSGPLHSILLSVNVEETLISNITIYLHYFSPSLIFILFSNVINKFLLAQDVAWLQVWVGGFTVMFHWGMLKVYVGEEGDDSVVGGDERVMERVGMLHFLTPTVEFSLRLFAILILRPHDPSTIRTPTLSDLFIPQKDVVSFTQQLVISLNGILSLSEWLYWEVLTFMISSLQDNIEISAQAVVYSLIPIFYMLPLGVAIGSGVVVGQKIGERREEEVRRCLRLTGGLGIACGISMSLFCSIFKTPLINTFTAQPEVIRTLEKIWPGVCIFIFVDQNFAVNGGILRALGLQSTMSKYILIMLYGFGVPLAYMVVIKIEKGIEGLWQMMFAPYIGLIVLIARKWIYVDITEVMDRLNKGEEGPEQNGDDRHGLLKHFNDNDSDDDKLELIEGGDVEMIDYK</sequence>
<feature type="transmembrane region" description="Helical" evidence="3">
    <location>
        <begin position="442"/>
        <end position="463"/>
    </location>
</feature>
<name>A0A9W7A6T0_9STRA</name>
<feature type="transmembrane region" description="Helical" evidence="3">
    <location>
        <begin position="383"/>
        <end position="404"/>
    </location>
</feature>
<dbReference type="GO" id="GO:0016020">
    <property type="term" value="C:membrane"/>
    <property type="evidence" value="ECO:0007669"/>
    <property type="project" value="InterPro"/>
</dbReference>
<dbReference type="Proteomes" id="UP001165122">
    <property type="component" value="Unassembled WGS sequence"/>
</dbReference>
<dbReference type="PANTHER" id="PTHR11206">
    <property type="entry name" value="MULTIDRUG RESISTANCE PROTEIN"/>
    <property type="match status" value="1"/>
</dbReference>
<dbReference type="OrthoDB" id="2126698at2759"/>
<feature type="transmembrane region" description="Helical" evidence="3">
    <location>
        <begin position="416"/>
        <end position="436"/>
    </location>
</feature>
<reference evidence="5" key="1">
    <citation type="journal article" date="2023" name="Commun. Biol.">
        <title>Genome analysis of Parmales, the sister group of diatoms, reveals the evolutionary specialization of diatoms from phago-mixotrophs to photoautotrophs.</title>
        <authorList>
            <person name="Ban H."/>
            <person name="Sato S."/>
            <person name="Yoshikawa S."/>
            <person name="Yamada K."/>
            <person name="Nakamura Y."/>
            <person name="Ichinomiya M."/>
            <person name="Sato N."/>
            <person name="Blanc-Mathieu R."/>
            <person name="Endo H."/>
            <person name="Kuwata A."/>
            <person name="Ogata H."/>
        </authorList>
    </citation>
    <scope>NUCLEOTIDE SEQUENCE [LARGE SCALE GENOMIC DNA]</scope>
    <source>
        <strain evidence="5">NIES 3700</strain>
    </source>
</reference>
<gene>
    <name evidence="4" type="ORF">TrLO_g6545</name>
</gene>
<keyword evidence="3" id="KW-0472">Membrane</keyword>
<evidence type="ECO:0000256" key="3">
    <source>
        <dbReference type="SAM" id="Phobius"/>
    </source>
</evidence>
<feature type="compositionally biased region" description="Basic and acidic residues" evidence="2">
    <location>
        <begin position="476"/>
        <end position="497"/>
    </location>
</feature>
<dbReference type="Pfam" id="PF01554">
    <property type="entry name" value="MatE"/>
    <property type="match status" value="1"/>
</dbReference>
<evidence type="ECO:0000313" key="5">
    <source>
        <dbReference type="Proteomes" id="UP001165122"/>
    </source>
</evidence>
<feature type="transmembrane region" description="Helical" evidence="3">
    <location>
        <begin position="61"/>
        <end position="84"/>
    </location>
</feature>
<keyword evidence="3" id="KW-1133">Transmembrane helix</keyword>
<organism evidence="4 5">
    <name type="scientific">Triparma laevis f. longispina</name>
    <dbReference type="NCBI Taxonomy" id="1714387"/>
    <lineage>
        <taxon>Eukaryota</taxon>
        <taxon>Sar</taxon>
        <taxon>Stramenopiles</taxon>
        <taxon>Ochrophyta</taxon>
        <taxon>Bolidophyceae</taxon>
        <taxon>Parmales</taxon>
        <taxon>Triparmaceae</taxon>
        <taxon>Triparma</taxon>
    </lineage>
</organism>
<accession>A0A9W7A6T0</accession>
<feature type="transmembrane region" description="Helical" evidence="3">
    <location>
        <begin position="265"/>
        <end position="281"/>
    </location>
</feature>
<feature type="transmembrane region" description="Helical" evidence="3">
    <location>
        <begin position="20"/>
        <end position="41"/>
    </location>
</feature>
<evidence type="ECO:0000256" key="1">
    <source>
        <dbReference type="ARBA" id="ARBA00010199"/>
    </source>
</evidence>
<feature type="transmembrane region" description="Helical" evidence="3">
    <location>
        <begin position="301"/>
        <end position="325"/>
    </location>
</feature>
<evidence type="ECO:0000256" key="2">
    <source>
        <dbReference type="SAM" id="MobiDB-lite"/>
    </source>
</evidence>
<protein>
    <submittedName>
        <fullName evidence="4">Uncharacterized protein</fullName>
    </submittedName>
</protein>
<dbReference type="InterPro" id="IPR002528">
    <property type="entry name" value="MATE_fam"/>
</dbReference>
<dbReference type="GO" id="GO:0042910">
    <property type="term" value="F:xenobiotic transmembrane transporter activity"/>
    <property type="evidence" value="ECO:0007669"/>
    <property type="project" value="InterPro"/>
</dbReference>
<dbReference type="GO" id="GO:0015297">
    <property type="term" value="F:antiporter activity"/>
    <property type="evidence" value="ECO:0007669"/>
    <property type="project" value="InterPro"/>
</dbReference>
<evidence type="ECO:0000313" key="4">
    <source>
        <dbReference type="EMBL" id="GMH62380.1"/>
    </source>
</evidence>